<accession>B7N015</accession>
<organism evidence="1 2">
    <name type="scientific">Escherichia coli O81 (strain ED1a)</name>
    <dbReference type="NCBI Taxonomy" id="585397"/>
    <lineage>
        <taxon>Bacteria</taxon>
        <taxon>Pseudomonadati</taxon>
        <taxon>Pseudomonadota</taxon>
        <taxon>Gammaproteobacteria</taxon>
        <taxon>Enterobacterales</taxon>
        <taxon>Enterobacteriaceae</taxon>
        <taxon>Escherichia</taxon>
    </lineage>
</organism>
<evidence type="ECO:0000313" key="1">
    <source>
        <dbReference type="EMBL" id="CAR09683.2"/>
    </source>
</evidence>
<gene>
    <name evidence="1" type="ordered locus">ECED1_3531</name>
</gene>
<sequence length="207" mass="23620">MSLHHFTRFCGMLVRLWAGCCMTWRWKMFLHRERFSTRYSTGLCLWDMKQSTVSGLTVSVPGSGTLQYLMHFNGFYIPTGTHPCGTGPCFFRRNFMRPDLNILPGDSGCSVWFYNGMSQPRLLAGSIAGLLTDVTITSNYRGDVTSEIHEVVQEWLATGRGNLADLKEELWYYNLYINPSADELMNASRRYGLGHTTWLKDFISNAV</sequence>
<dbReference type="KEGG" id="ecq:ECED1_3531"/>
<protein>
    <submittedName>
        <fullName evidence="1">Uncharacterized protein</fullName>
    </submittedName>
</protein>
<dbReference type="EMBL" id="CU928162">
    <property type="protein sequence ID" value="CAR09683.2"/>
    <property type="molecule type" value="Genomic_DNA"/>
</dbReference>
<evidence type="ECO:0000313" key="2">
    <source>
        <dbReference type="Proteomes" id="UP000000748"/>
    </source>
</evidence>
<reference evidence="2" key="1">
    <citation type="journal article" date="2009" name="PLoS Genet.">
        <title>Organised genome dynamics in the Escherichia coli species results in highly diverse adaptive paths.</title>
        <authorList>
            <person name="Touchon M."/>
            <person name="Hoede C."/>
            <person name="Tenaillon O."/>
            <person name="Barbe V."/>
            <person name="Baeriswyl S."/>
            <person name="Bidet P."/>
            <person name="Bingen E."/>
            <person name="Bonacorsi S."/>
            <person name="Bouchier C."/>
            <person name="Bouvet O."/>
            <person name="Calteau A."/>
            <person name="Chiapello H."/>
            <person name="Clermont O."/>
            <person name="Cruveiller S."/>
            <person name="Danchin A."/>
            <person name="Diard M."/>
            <person name="Dossat C."/>
            <person name="Karoui M.E."/>
            <person name="Frapy E."/>
            <person name="Garry L."/>
            <person name="Ghigo J.M."/>
            <person name="Gilles A.M."/>
            <person name="Johnson J."/>
            <person name="Le Bouguenec C."/>
            <person name="Lescat M."/>
            <person name="Mangenot S."/>
            <person name="Martinez-Jehanne V."/>
            <person name="Matic I."/>
            <person name="Nassif X."/>
            <person name="Oztas S."/>
            <person name="Petit M.A."/>
            <person name="Pichon C."/>
            <person name="Rouy Z."/>
            <person name="Ruf C.S."/>
            <person name="Schneider D."/>
            <person name="Tourret J."/>
            <person name="Vacherie B."/>
            <person name="Vallenet D."/>
            <person name="Medigue C."/>
            <person name="Rocha E.P.C."/>
            <person name="Denamur E."/>
        </authorList>
    </citation>
    <scope>NUCLEOTIDE SEQUENCE [LARGE SCALE GENOMIC DNA]</scope>
    <source>
        <strain evidence="2">ED1a</strain>
    </source>
</reference>
<dbReference type="HOGENOM" id="CLU_1324671_0_0_6"/>
<proteinExistence type="predicted"/>
<dbReference type="Proteomes" id="UP000000748">
    <property type="component" value="Chromosome"/>
</dbReference>
<dbReference type="AlphaFoldDB" id="B7N015"/>
<name>B7N015_ECO81</name>